<evidence type="ECO:0000313" key="3">
    <source>
        <dbReference type="Proteomes" id="UP000057820"/>
    </source>
</evidence>
<dbReference type="KEGG" id="nfr:ERS450000_00585"/>
<dbReference type="EMBL" id="LN868938">
    <property type="protein sequence ID" value="CRY74286.1"/>
    <property type="molecule type" value="Genomic_DNA"/>
</dbReference>
<dbReference type="InterPro" id="IPR001387">
    <property type="entry name" value="Cro/C1-type_HTH"/>
</dbReference>
<gene>
    <name evidence="2" type="ORF">ERS450000_00585</name>
</gene>
<evidence type="ECO:0000259" key="1">
    <source>
        <dbReference type="PROSITE" id="PS50943"/>
    </source>
</evidence>
<dbReference type="InterPro" id="IPR010982">
    <property type="entry name" value="Lambda_DNA-bd_dom_sf"/>
</dbReference>
<reference evidence="3" key="1">
    <citation type="submission" date="2015-03" db="EMBL/GenBank/DDBJ databases">
        <authorList>
            <consortium name="Pathogen Informatics"/>
        </authorList>
    </citation>
    <scope>NUCLEOTIDE SEQUENCE [LARGE SCALE GENOMIC DNA]</scope>
    <source>
        <strain evidence="3">NCTC11134</strain>
    </source>
</reference>
<evidence type="ECO:0000313" key="2">
    <source>
        <dbReference type="EMBL" id="CRY74286.1"/>
    </source>
</evidence>
<sequence length="325" mass="35947">MRIARPLRFRCSSVHSPLSPAALMAGLVSGQQHRVVCQGTNRERTVELLEGHFRGHLKRSQRPSGTWDDHVMTSRLESAMLRARIDSAALSAIVGVDVKTVSRWLGGRVPHRRTRIRIAEVLQETEETLWPAARPDLLSGAPATAEVVGAYAHRADIPTELWVSLLHSATERIDIIGYAYPFVLELLPDAAAVIAAKCHSGCEVRLGFADPDCAHVMERDSLEQMGGTLPGRIRNALSMLGPLADTPGCTVGLHSAHIYNSVFRFDSEMIVTPYLFRARGYQHAALHLRRLSQHGIFESFADQFEQIWGAITPYPTREVSDECTA</sequence>
<dbReference type="SUPFAM" id="SSF47413">
    <property type="entry name" value="lambda repressor-like DNA-binding domains"/>
    <property type="match status" value="1"/>
</dbReference>
<accession>A0A0H5NW81</accession>
<dbReference type="GO" id="GO:0003677">
    <property type="term" value="F:DNA binding"/>
    <property type="evidence" value="ECO:0007669"/>
    <property type="project" value="InterPro"/>
</dbReference>
<dbReference type="PROSITE" id="PS50943">
    <property type="entry name" value="HTH_CROC1"/>
    <property type="match status" value="1"/>
</dbReference>
<organism evidence="2 3">
    <name type="scientific">Nocardia farcinica</name>
    <dbReference type="NCBI Taxonomy" id="37329"/>
    <lineage>
        <taxon>Bacteria</taxon>
        <taxon>Bacillati</taxon>
        <taxon>Actinomycetota</taxon>
        <taxon>Actinomycetes</taxon>
        <taxon>Mycobacteriales</taxon>
        <taxon>Nocardiaceae</taxon>
        <taxon>Nocardia</taxon>
    </lineage>
</organism>
<protein>
    <recommendedName>
        <fullName evidence="1">HTH cro/C1-type domain-containing protein</fullName>
    </recommendedName>
</protein>
<dbReference type="Proteomes" id="UP000057820">
    <property type="component" value="Chromosome 1"/>
</dbReference>
<name>A0A0H5NW81_NOCFR</name>
<feature type="domain" description="HTH cro/C1-type" evidence="1">
    <location>
        <begin position="76"/>
        <end position="129"/>
    </location>
</feature>
<proteinExistence type="predicted"/>
<dbReference type="AlphaFoldDB" id="A0A0H5NW81"/>
<dbReference type="CDD" id="cd00093">
    <property type="entry name" value="HTH_XRE"/>
    <property type="match status" value="1"/>
</dbReference>